<comment type="caution">
    <text evidence="2">The sequence shown here is derived from an EMBL/GenBank/DDBJ whole genome shotgun (WGS) entry which is preliminary data.</text>
</comment>
<dbReference type="EMBL" id="VSSQ01064390">
    <property type="protein sequence ID" value="MPN17298.1"/>
    <property type="molecule type" value="Genomic_DNA"/>
</dbReference>
<proteinExistence type="predicted"/>
<dbReference type="InterPro" id="IPR025668">
    <property type="entry name" value="Tnp_DDE_dom"/>
</dbReference>
<gene>
    <name evidence="2" type="ORF">SDC9_164651</name>
</gene>
<dbReference type="AlphaFoldDB" id="A0A645FS63"/>
<protein>
    <submittedName>
        <fullName evidence="2">IS1182 family transposase ISBcl1</fullName>
    </submittedName>
</protein>
<reference evidence="2" key="1">
    <citation type="submission" date="2019-08" db="EMBL/GenBank/DDBJ databases">
        <authorList>
            <person name="Kucharzyk K."/>
            <person name="Murdoch R.W."/>
            <person name="Higgins S."/>
            <person name="Loffler F."/>
        </authorList>
    </citation>
    <scope>NUCLEOTIDE SEQUENCE</scope>
</reference>
<name>A0A645FS63_9ZZZZ</name>
<dbReference type="PANTHER" id="PTHR33408:SF2">
    <property type="entry name" value="TRANSPOSASE DDE DOMAIN-CONTAINING PROTEIN"/>
    <property type="match status" value="1"/>
</dbReference>
<dbReference type="PANTHER" id="PTHR33408">
    <property type="entry name" value="TRANSPOSASE"/>
    <property type="match status" value="1"/>
</dbReference>
<evidence type="ECO:0000259" key="1">
    <source>
        <dbReference type="Pfam" id="PF13751"/>
    </source>
</evidence>
<feature type="domain" description="Transposase DDE" evidence="1">
    <location>
        <begin position="75"/>
        <end position="194"/>
    </location>
</feature>
<sequence length="213" mass="25332">MHDSVTFKAAYDEIIKAYDGIENIGLDSGYKTAVIARDIIESGIKPYFPYKRPMTKKGFLKKYEYVYDEAFDCYLCPNDKILSYTTTNREGRKEYKSNPKDCENCPLLTKCTLSRNQVKVVQRHVWEEYLEEAEEIRHTIGYRDIYDKRKETIERVFADSKESHGLRYTRLRGLKKNQHQVLIIFASHNLKKMANWSWNKSTFYHKSFLFLDF</sequence>
<evidence type="ECO:0000313" key="2">
    <source>
        <dbReference type="EMBL" id="MPN17298.1"/>
    </source>
</evidence>
<organism evidence="2">
    <name type="scientific">bioreactor metagenome</name>
    <dbReference type="NCBI Taxonomy" id="1076179"/>
    <lineage>
        <taxon>unclassified sequences</taxon>
        <taxon>metagenomes</taxon>
        <taxon>ecological metagenomes</taxon>
    </lineage>
</organism>
<accession>A0A645FS63</accession>
<dbReference type="Pfam" id="PF13751">
    <property type="entry name" value="DDE_Tnp_1_6"/>
    <property type="match status" value="1"/>
</dbReference>